<proteinExistence type="predicted"/>
<evidence type="ECO:0000313" key="4">
    <source>
        <dbReference type="EMBL" id="KAJ0195748.1"/>
    </source>
</evidence>
<dbReference type="Proteomes" id="UP000235145">
    <property type="component" value="Unassembled WGS sequence"/>
</dbReference>
<dbReference type="GO" id="GO:0003676">
    <property type="term" value="F:nucleic acid binding"/>
    <property type="evidence" value="ECO:0007669"/>
    <property type="project" value="InterPro"/>
</dbReference>
<dbReference type="Pfam" id="PF07727">
    <property type="entry name" value="RVT_2"/>
    <property type="match status" value="1"/>
</dbReference>
<feature type="domain" description="Integrase catalytic" evidence="3">
    <location>
        <begin position="111"/>
        <end position="293"/>
    </location>
</feature>
<accession>A0A9R1UY73</accession>
<dbReference type="Gene3D" id="3.30.420.10">
    <property type="entry name" value="Ribonuclease H-like superfamily/Ribonuclease H"/>
    <property type="match status" value="1"/>
</dbReference>
<dbReference type="InterPro" id="IPR013103">
    <property type="entry name" value="RVT_2"/>
</dbReference>
<dbReference type="InterPro" id="IPR001584">
    <property type="entry name" value="Integrase_cat-core"/>
</dbReference>
<organism evidence="4 5">
    <name type="scientific">Lactuca sativa</name>
    <name type="common">Garden lettuce</name>
    <dbReference type="NCBI Taxonomy" id="4236"/>
    <lineage>
        <taxon>Eukaryota</taxon>
        <taxon>Viridiplantae</taxon>
        <taxon>Streptophyta</taxon>
        <taxon>Embryophyta</taxon>
        <taxon>Tracheophyta</taxon>
        <taxon>Spermatophyta</taxon>
        <taxon>Magnoliopsida</taxon>
        <taxon>eudicotyledons</taxon>
        <taxon>Gunneridae</taxon>
        <taxon>Pentapetalae</taxon>
        <taxon>asterids</taxon>
        <taxon>campanulids</taxon>
        <taxon>Asterales</taxon>
        <taxon>Asteraceae</taxon>
        <taxon>Cichorioideae</taxon>
        <taxon>Cichorieae</taxon>
        <taxon>Lactucinae</taxon>
        <taxon>Lactuca</taxon>
    </lineage>
</organism>
<dbReference type="CDD" id="cd09272">
    <property type="entry name" value="RNase_HI_RT_Ty1"/>
    <property type="match status" value="1"/>
</dbReference>
<dbReference type="AlphaFoldDB" id="A0A9R1UY73"/>
<evidence type="ECO:0000313" key="5">
    <source>
        <dbReference type="Proteomes" id="UP000235145"/>
    </source>
</evidence>
<dbReference type="GO" id="GO:0016787">
    <property type="term" value="F:hydrolase activity"/>
    <property type="evidence" value="ECO:0007669"/>
    <property type="project" value="UniProtKB-KW"/>
</dbReference>
<dbReference type="InterPro" id="IPR012337">
    <property type="entry name" value="RNaseH-like_sf"/>
</dbReference>
<dbReference type="PROSITE" id="PS50994">
    <property type="entry name" value="INTEGRASE"/>
    <property type="match status" value="1"/>
</dbReference>
<dbReference type="InterPro" id="IPR036397">
    <property type="entry name" value="RNaseH_sf"/>
</dbReference>
<evidence type="ECO:0000256" key="2">
    <source>
        <dbReference type="ARBA" id="ARBA00022801"/>
    </source>
</evidence>
<gene>
    <name evidence="4" type="ORF">LSAT_V11C700346730</name>
</gene>
<dbReference type="InterPro" id="IPR039537">
    <property type="entry name" value="Retrotran_Ty1/copia-like"/>
</dbReference>
<dbReference type="GO" id="GO:0046872">
    <property type="term" value="F:metal ion binding"/>
    <property type="evidence" value="ECO:0007669"/>
    <property type="project" value="UniProtKB-KW"/>
</dbReference>
<dbReference type="PANTHER" id="PTHR42648:SF29">
    <property type="entry name" value="RNA-DIRECTED DNA POLYMERASE"/>
    <property type="match status" value="1"/>
</dbReference>
<reference evidence="4 5" key="1">
    <citation type="journal article" date="2017" name="Nat. Commun.">
        <title>Genome assembly with in vitro proximity ligation data and whole-genome triplication in lettuce.</title>
        <authorList>
            <person name="Reyes-Chin-Wo S."/>
            <person name="Wang Z."/>
            <person name="Yang X."/>
            <person name="Kozik A."/>
            <person name="Arikit S."/>
            <person name="Song C."/>
            <person name="Xia L."/>
            <person name="Froenicke L."/>
            <person name="Lavelle D.O."/>
            <person name="Truco M.J."/>
            <person name="Xia R."/>
            <person name="Zhu S."/>
            <person name="Xu C."/>
            <person name="Xu H."/>
            <person name="Xu X."/>
            <person name="Cox K."/>
            <person name="Korf I."/>
            <person name="Meyers B.C."/>
            <person name="Michelmore R.W."/>
        </authorList>
    </citation>
    <scope>NUCLEOTIDE SEQUENCE [LARGE SCALE GENOMIC DNA]</scope>
    <source>
        <strain evidence="5">cv. Salinas</strain>
        <tissue evidence="4">Seedlings</tissue>
    </source>
</reference>
<dbReference type="Pfam" id="PF00665">
    <property type="entry name" value="rve"/>
    <property type="match status" value="1"/>
</dbReference>
<dbReference type="InterPro" id="IPR043502">
    <property type="entry name" value="DNA/RNA_pol_sf"/>
</dbReference>
<keyword evidence="2" id="KW-0378">Hydrolase</keyword>
<dbReference type="EMBL" id="NBSK02000007">
    <property type="protein sequence ID" value="KAJ0195748.1"/>
    <property type="molecule type" value="Genomic_DNA"/>
</dbReference>
<dbReference type="PANTHER" id="PTHR42648">
    <property type="entry name" value="TRANSPOSASE, PUTATIVE-RELATED"/>
    <property type="match status" value="1"/>
</dbReference>
<comment type="caution">
    <text evidence="4">The sequence shown here is derived from an EMBL/GenBank/DDBJ whole genome shotgun (WGS) entry which is preliminary data.</text>
</comment>
<evidence type="ECO:0000259" key="3">
    <source>
        <dbReference type="PROSITE" id="PS50994"/>
    </source>
</evidence>
<dbReference type="InterPro" id="IPR057670">
    <property type="entry name" value="SH3_retrovirus"/>
</dbReference>
<evidence type="ECO:0000256" key="1">
    <source>
        <dbReference type="ARBA" id="ARBA00022723"/>
    </source>
</evidence>
<sequence length="911" mass="104097">MENVETNQVPIMTDEQYQGLLKYFTKDTRINTEPTVNMAVPCDDESSVVIPNGDTIPVEGKGACSLPNGMKIGNVLYIPGFKCNLLSGLHEKNLIGMGKCNGGLYRMDSVVKEQKAFMTALDVEVWHKRLGHTSESKLSQGSYHTPSLSGAHYFLTVVDDYSRSVWVFLLKYKHEASQQLINLCNMIKTQFGKVVKKIRSDNGGEFTSSFMSDFYSSMGIIHETSCPHTPQQNGVVERKHRHLLEIARALRFEASLSIKFWGECILIATYILNRLPSKVLNFKTPYIVLFGREPNYSHMRVFGCLAYVRDTNTKGDKFVERGRPGVFIGYPHGQKGYHIVDKESGQIIVSRDVKFVEDVFPFAAGKMDLQDPREDIIDAGVNGDDDDVKYFRKSPEIVTNQEETDLPPSIDHARPASHQASSTVHSLTNYISYDKFSDSHKAFLSAISSNEEPRSFKQARQDQNWITIMKNEIKALEDNGTWTLEDLPKGKRAIGSKWVYKIKYKPDGEIERYKARLVAKGFTQMEGLDYHDTFSPVAKLVTVRTLLTIATKRDWIVHQLDVNNAFLHGDLQEEVYMKIPEGFSKEGDTHVCRLRKSLYGLRQVSRNWYQKFTMALTRVDFQQSRADASLFIYNKEDVLVTALIYVDDVIIVRNDMKKIEETKAFLNKKFGIKDLGRLKYFLGIEVAKTQGGIVLSQRKYTLDILEDCGLQGCRPSSFPMEQNLKLDQSDDSPRIDARRYRRLVGKLLYLQATRHDIAFSVNMLSRFVYDPRQRHMDATVRVLRYLTTTPRQGIYIPKEAEYRAVATTISEVLWMRWLLTILQAPQHGPTPLFCDNQAARHIINNPVFHERTKHIEMDCYFVRERVESKEIVTCNVGTKAQVADLFTKALGRDRLSSLLDKLGIRDLHAPT</sequence>
<dbReference type="SUPFAM" id="SSF56672">
    <property type="entry name" value="DNA/RNA polymerases"/>
    <property type="match status" value="1"/>
</dbReference>
<keyword evidence="1" id="KW-0479">Metal-binding</keyword>
<name>A0A9R1UY73_LACSA</name>
<dbReference type="SUPFAM" id="SSF53098">
    <property type="entry name" value="Ribonuclease H-like"/>
    <property type="match status" value="1"/>
</dbReference>
<keyword evidence="5" id="KW-1185">Reference proteome</keyword>
<dbReference type="GO" id="GO:0015074">
    <property type="term" value="P:DNA integration"/>
    <property type="evidence" value="ECO:0007669"/>
    <property type="project" value="InterPro"/>
</dbReference>
<dbReference type="Pfam" id="PF25597">
    <property type="entry name" value="SH3_retrovirus"/>
    <property type="match status" value="1"/>
</dbReference>
<protein>
    <recommendedName>
        <fullName evidence="3">Integrase catalytic domain-containing protein</fullName>
    </recommendedName>
</protein>